<dbReference type="AlphaFoldDB" id="B1X3T7"/>
<keyword evidence="9" id="KW-0934">Plastid</keyword>
<dbReference type="InterPro" id="IPR046348">
    <property type="entry name" value="SIS_dom_sf"/>
</dbReference>
<evidence type="ECO:0000256" key="7">
    <source>
        <dbReference type="ARBA" id="ARBA00029321"/>
    </source>
</evidence>
<dbReference type="GO" id="GO:0048029">
    <property type="term" value="F:monosaccharide binding"/>
    <property type="evidence" value="ECO:0007669"/>
    <property type="project" value="TreeGrafter"/>
</dbReference>
<dbReference type="PANTHER" id="PTHR11469:SF1">
    <property type="entry name" value="GLUCOSE-6-PHOSPHATE ISOMERASE"/>
    <property type="match status" value="1"/>
</dbReference>
<name>B1X3T7_PAUCH</name>
<keyword evidence="5 8" id="KW-0324">Glycolysis</keyword>
<evidence type="ECO:0000256" key="6">
    <source>
        <dbReference type="ARBA" id="ARBA00023235"/>
    </source>
</evidence>
<dbReference type="GO" id="GO:0006094">
    <property type="term" value="P:gluconeogenesis"/>
    <property type="evidence" value="ECO:0007669"/>
    <property type="project" value="UniProtKB-KW"/>
</dbReference>
<dbReference type="InterPro" id="IPR035482">
    <property type="entry name" value="SIS_PGI_2"/>
</dbReference>
<comment type="similarity">
    <text evidence="2 8">Belongs to the GPI family.</text>
</comment>
<dbReference type="GO" id="GO:0005829">
    <property type="term" value="C:cytosol"/>
    <property type="evidence" value="ECO:0007669"/>
    <property type="project" value="TreeGrafter"/>
</dbReference>
<evidence type="ECO:0000256" key="5">
    <source>
        <dbReference type="ARBA" id="ARBA00023152"/>
    </source>
</evidence>
<sequence length="569" mass="63406">MVAVSTRPQQSSRLFPICQFTDSFSTEPVRRTMSSFPDFSATDRSVQWQRFCDLLWYDRSMGFWLDVSRMYLNESHFEQLSPRFSKAFEAMAALEKGAIANLDEQRQVGHYWLRCPELAPEPIITEHIVHEIERIEAFGQNVLNGSIVSSNGQPFTDVLWIGIGGSGLGPLLMIKALQETRKGLPFHFFDNVDPEGMSHTLNTLGSRLKTTLVVIVSKSGTTPEPRLGMEQVRARLEANGALWSGHAVAITMANSQLDKQADSESWLEKFDMFDWVGGRTSITSAVGLVPIALIGADLRGFLAGAAEMDKATRIPNLRSNPAALMAASWYVAGDGRGKRDMVILPYRDRLEIFSRYLQQLVMESLGKRHDRNGRVVHQGIAVYGNKGSTDQHAYVQQLRDGIDNFFATFIEVLENPSDILTIKGEYPGDFLEGFFQGTRSALSEGGRQSITLTVKCLNAHSLGALIALFERAVGFYSELININAYHQPGVEAGKKAAAVILELQSKVEQLLSDGKPYSVKEVQQNIETDDLEAIFLILRHLCGNNRGYIAEGDWSQPTTMRFRILKAQC</sequence>
<dbReference type="PROSITE" id="PS00174">
    <property type="entry name" value="P_GLUCOSE_ISOMERASE_2"/>
    <property type="match status" value="1"/>
</dbReference>
<organism evidence="9">
    <name type="scientific">Paulinella chromatophora</name>
    <dbReference type="NCBI Taxonomy" id="39717"/>
    <lineage>
        <taxon>Eukaryota</taxon>
        <taxon>Sar</taxon>
        <taxon>Rhizaria</taxon>
        <taxon>Cercozoa</taxon>
        <taxon>Imbricatea</taxon>
        <taxon>Silicofilosea</taxon>
        <taxon>Euglyphida</taxon>
        <taxon>Paulinellidae</taxon>
        <taxon>Paulinella</taxon>
    </lineage>
</organism>
<evidence type="ECO:0000256" key="2">
    <source>
        <dbReference type="ARBA" id="ARBA00006604"/>
    </source>
</evidence>
<dbReference type="EMBL" id="CP000815">
    <property type="protein sequence ID" value="ACB42606.1"/>
    <property type="molecule type" value="Genomic_DNA"/>
</dbReference>
<evidence type="ECO:0000256" key="3">
    <source>
        <dbReference type="ARBA" id="ARBA00011952"/>
    </source>
</evidence>
<proteinExistence type="inferred from homology"/>
<dbReference type="Pfam" id="PF00342">
    <property type="entry name" value="PGI"/>
    <property type="match status" value="2"/>
</dbReference>
<dbReference type="SUPFAM" id="SSF53697">
    <property type="entry name" value="SIS domain"/>
    <property type="match status" value="1"/>
</dbReference>
<gene>
    <name evidence="9" type="primary">pgi</name>
    <name evidence="9" type="ordered locus">PCC_0155</name>
</gene>
<geneLocation type="organellar chromatophore" evidence="9"/>
<dbReference type="PROSITE" id="PS51463">
    <property type="entry name" value="P_GLUCOSE_ISOMERASE_3"/>
    <property type="match status" value="1"/>
</dbReference>
<dbReference type="GeneID" id="6481543"/>
<evidence type="ECO:0000256" key="8">
    <source>
        <dbReference type="RuleBase" id="RU000612"/>
    </source>
</evidence>
<dbReference type="Gene3D" id="3.40.50.10490">
    <property type="entry name" value="Glucose-6-phosphate isomerase like protein, domain 1"/>
    <property type="match status" value="2"/>
</dbReference>
<accession>B1X3T7</accession>
<evidence type="ECO:0000256" key="1">
    <source>
        <dbReference type="ARBA" id="ARBA00004926"/>
    </source>
</evidence>
<dbReference type="RefSeq" id="YP_002048816.1">
    <property type="nucleotide sequence ID" value="NC_011087.1"/>
</dbReference>
<dbReference type="HAMAP" id="MF_00473">
    <property type="entry name" value="G6P_isomerase"/>
    <property type="match status" value="1"/>
</dbReference>
<comment type="pathway">
    <text evidence="1 8">Carbohydrate degradation; glycolysis; D-glyceraldehyde 3-phosphate and glycerone phosphate from D-glucose: step 2/4.</text>
</comment>
<dbReference type="PANTHER" id="PTHR11469">
    <property type="entry name" value="GLUCOSE-6-PHOSPHATE ISOMERASE"/>
    <property type="match status" value="1"/>
</dbReference>
<dbReference type="GO" id="GO:0097367">
    <property type="term" value="F:carbohydrate derivative binding"/>
    <property type="evidence" value="ECO:0007669"/>
    <property type="project" value="InterPro"/>
</dbReference>
<dbReference type="PRINTS" id="PR00662">
    <property type="entry name" value="G6PISOMERASE"/>
</dbReference>
<dbReference type="EC" id="5.3.1.9" evidence="3 8"/>
<dbReference type="GO" id="GO:0051156">
    <property type="term" value="P:glucose 6-phosphate metabolic process"/>
    <property type="evidence" value="ECO:0007669"/>
    <property type="project" value="TreeGrafter"/>
</dbReference>
<dbReference type="CDD" id="cd05015">
    <property type="entry name" value="SIS_PGI_1"/>
    <property type="match status" value="1"/>
</dbReference>
<evidence type="ECO:0000256" key="4">
    <source>
        <dbReference type="ARBA" id="ARBA00022432"/>
    </source>
</evidence>
<dbReference type="InterPro" id="IPR001672">
    <property type="entry name" value="G6P_Isomerase"/>
</dbReference>
<dbReference type="UniPathway" id="UPA00109">
    <property type="reaction ID" value="UER00181"/>
</dbReference>
<dbReference type="GO" id="GO:0004347">
    <property type="term" value="F:glucose-6-phosphate isomerase activity"/>
    <property type="evidence" value="ECO:0007669"/>
    <property type="project" value="UniProtKB-EC"/>
</dbReference>
<dbReference type="CDD" id="cd05016">
    <property type="entry name" value="SIS_PGI_2"/>
    <property type="match status" value="1"/>
</dbReference>
<dbReference type="InterPro" id="IPR018189">
    <property type="entry name" value="Phosphoglucose_isomerase_CS"/>
</dbReference>
<protein>
    <recommendedName>
        <fullName evidence="3 8">Glucose-6-phosphate isomerase</fullName>
        <ecNumber evidence="3 8">5.3.1.9</ecNumber>
    </recommendedName>
</protein>
<evidence type="ECO:0000313" key="9">
    <source>
        <dbReference type="EMBL" id="ACB42606.1"/>
    </source>
</evidence>
<reference evidence="9" key="1">
    <citation type="submission" date="2007-08" db="EMBL/GenBank/DDBJ databases">
        <authorList>
            <person name="Gloeckner G."/>
            <person name="Nowack E."/>
            <person name="Melkonian M."/>
        </authorList>
    </citation>
    <scope>NUCLEOTIDE SEQUENCE</scope>
</reference>
<comment type="catalytic activity">
    <reaction evidence="7 8">
        <text>alpha-D-glucose 6-phosphate = beta-D-fructose 6-phosphate</text>
        <dbReference type="Rhea" id="RHEA:11816"/>
        <dbReference type="ChEBI" id="CHEBI:57634"/>
        <dbReference type="ChEBI" id="CHEBI:58225"/>
        <dbReference type="EC" id="5.3.1.9"/>
    </reaction>
</comment>
<dbReference type="FunFam" id="3.40.50.10490:FF:000021">
    <property type="entry name" value="Glucose-6-phosphate isomerase"/>
    <property type="match status" value="1"/>
</dbReference>
<keyword evidence="6 8" id="KW-0413">Isomerase</keyword>
<dbReference type="GO" id="GO:0006096">
    <property type="term" value="P:glycolytic process"/>
    <property type="evidence" value="ECO:0007669"/>
    <property type="project" value="UniProtKB-UniPathway"/>
</dbReference>
<keyword evidence="4 8" id="KW-0312">Gluconeogenesis</keyword>
<dbReference type="InterPro" id="IPR035476">
    <property type="entry name" value="SIS_PGI_1"/>
</dbReference>
<dbReference type="NCBIfam" id="NF010696">
    <property type="entry name" value="PRK14096.1"/>
    <property type="match status" value="1"/>
</dbReference>
<reference evidence="9" key="2">
    <citation type="journal article" date="2008" name="Curr. Biol.">
        <title>Chromatophore genome sequence of Paulinella sheds light on acquisition of photosynthesis by eukaryotes.</title>
        <authorList>
            <person name="Nowack E.C.M."/>
            <person name="Melkonian M."/>
            <person name="Gloeckner G."/>
        </authorList>
    </citation>
    <scope>NUCLEOTIDE SEQUENCE [LARGE SCALE GENOMIC DNA]</scope>
</reference>